<dbReference type="InterPro" id="IPR010876">
    <property type="entry name" value="C1orf43"/>
</dbReference>
<organism evidence="3 4">
    <name type="scientific">Brachionus calyciflorus</name>
    <dbReference type="NCBI Taxonomy" id="104777"/>
    <lineage>
        <taxon>Eukaryota</taxon>
        <taxon>Metazoa</taxon>
        <taxon>Spiralia</taxon>
        <taxon>Gnathifera</taxon>
        <taxon>Rotifera</taxon>
        <taxon>Eurotatoria</taxon>
        <taxon>Monogononta</taxon>
        <taxon>Pseudotrocha</taxon>
        <taxon>Ploima</taxon>
        <taxon>Brachionidae</taxon>
        <taxon>Brachionus</taxon>
    </lineage>
</organism>
<dbReference type="OrthoDB" id="10388528at2759"/>
<keyword evidence="2" id="KW-1133">Transmembrane helix</keyword>
<dbReference type="Pfam" id="PF07406">
    <property type="entry name" value="NICE-3"/>
    <property type="match status" value="1"/>
</dbReference>
<evidence type="ECO:0000313" key="3">
    <source>
        <dbReference type="EMBL" id="CAF0764551.1"/>
    </source>
</evidence>
<keyword evidence="2" id="KW-0472">Membrane</keyword>
<evidence type="ECO:0000256" key="1">
    <source>
        <dbReference type="SAM" id="MobiDB-lite"/>
    </source>
</evidence>
<accession>A0A813QAI0</accession>
<dbReference type="EMBL" id="CAJNOC010000463">
    <property type="protein sequence ID" value="CAF0764551.1"/>
    <property type="molecule type" value="Genomic_DNA"/>
</dbReference>
<feature type="compositionally biased region" description="Low complexity" evidence="1">
    <location>
        <begin position="278"/>
        <end position="297"/>
    </location>
</feature>
<feature type="region of interest" description="Disordered" evidence="1">
    <location>
        <begin position="274"/>
        <end position="297"/>
    </location>
</feature>
<keyword evidence="2" id="KW-0812">Transmembrane</keyword>
<dbReference type="Proteomes" id="UP000663879">
    <property type="component" value="Unassembled WGS sequence"/>
</dbReference>
<evidence type="ECO:0000256" key="2">
    <source>
        <dbReference type="SAM" id="Phobius"/>
    </source>
</evidence>
<evidence type="ECO:0000313" key="4">
    <source>
        <dbReference type="Proteomes" id="UP000663879"/>
    </source>
</evidence>
<comment type="caution">
    <text evidence="3">The sequence shown here is derived from an EMBL/GenBank/DDBJ whole genome shotgun (WGS) entry which is preliminary data.</text>
</comment>
<feature type="transmembrane region" description="Helical" evidence="2">
    <location>
        <begin position="6"/>
        <end position="28"/>
    </location>
</feature>
<keyword evidence="4" id="KW-1185">Reference proteome</keyword>
<name>A0A813QAI0_9BILA</name>
<reference evidence="3" key="1">
    <citation type="submission" date="2021-02" db="EMBL/GenBank/DDBJ databases">
        <authorList>
            <person name="Nowell W R."/>
        </authorList>
    </citation>
    <scope>NUCLEOTIDE SEQUENCE</scope>
    <source>
        <strain evidence="3">Ploen Becks lab</strain>
    </source>
</reference>
<proteinExistence type="predicted"/>
<dbReference type="AlphaFoldDB" id="A0A813QAI0"/>
<sequence>MNSPIKIIDFVTLLFLSLLVVIIVFIILQRNIKRFKLRNVRDPHYYTCKSIPKELKEAIQRKHNKSHAYIEPDTLLTANYQNLSEEKAKSFIIRMKAFEVSKNLENALFECGYRRPLSTKFEDFIETLVNLNDDFILEKNSLQEFNKLFIWAMMDPMKFDNEQLRSLNKLINSMIDRLAMKKHLLKDKILQHKLDLDEQGNCDFNKKFKIIQTQTNKLKNDFAKSRTTYSKDQPHCSYINIEKMNFVEPTNDTEPEVSKSSKIKTHLKNVFNSRKSSIESNSNLNNNNSSKTTSSTSLAKEKVIISSRYEEIKDTSFDSQISMNNRVNDQDTTNRWSITNESDKAFDSENEEIPLVNKKASSHQKKKSITNTNIPGLSVISKKDSETVFLTSKNFGAENEGFNTFETNF</sequence>
<gene>
    <name evidence="3" type="ORF">OXX778_LOCUS4616</name>
</gene>
<protein>
    <submittedName>
        <fullName evidence="3">Uncharacterized protein</fullName>
    </submittedName>
</protein>